<feature type="signal peptide" evidence="2">
    <location>
        <begin position="1"/>
        <end position="31"/>
    </location>
</feature>
<gene>
    <name evidence="5" type="ORF">K0B96_14925</name>
</gene>
<evidence type="ECO:0000313" key="5">
    <source>
        <dbReference type="EMBL" id="QYM78576.1"/>
    </source>
</evidence>
<feature type="domain" description="Soluble ligand binding" evidence="4">
    <location>
        <begin position="122"/>
        <end position="175"/>
    </location>
</feature>
<dbReference type="KEGG" id="ole:K0B96_14925"/>
<evidence type="ECO:0000256" key="2">
    <source>
        <dbReference type="SAM" id="SignalP"/>
    </source>
</evidence>
<reference evidence="5" key="1">
    <citation type="submission" date="2021-08" db="EMBL/GenBank/DDBJ databases">
        <title>Genome of a novel bacterium of the phylum Verrucomicrobia, Oleiharenicola sp. KSB-15.</title>
        <authorList>
            <person name="Chung J.-H."/>
            <person name="Ahn J.-H."/>
            <person name="Yoon Y."/>
            <person name="Kim D.-Y."/>
            <person name="An S.-H."/>
            <person name="Park I."/>
            <person name="Yeon J."/>
        </authorList>
    </citation>
    <scope>NUCLEOTIDE SEQUENCE</scope>
    <source>
        <strain evidence="5">KSB-15</strain>
    </source>
</reference>
<dbReference type="Gene3D" id="3.10.560.10">
    <property type="entry name" value="Outer membrane lipoprotein wza domain like"/>
    <property type="match status" value="1"/>
</dbReference>
<dbReference type="Pfam" id="PF02563">
    <property type="entry name" value="Poly_export"/>
    <property type="match status" value="1"/>
</dbReference>
<dbReference type="RefSeq" id="WP_220161680.1">
    <property type="nucleotide sequence ID" value="NZ_CP080507.1"/>
</dbReference>
<dbReference type="Gene3D" id="3.30.1950.10">
    <property type="entry name" value="wza like domain"/>
    <property type="match status" value="1"/>
</dbReference>
<dbReference type="InterPro" id="IPR019554">
    <property type="entry name" value="Soluble_ligand-bd"/>
</dbReference>
<dbReference type="InterPro" id="IPR049712">
    <property type="entry name" value="Poly_export"/>
</dbReference>
<dbReference type="PANTHER" id="PTHR33619">
    <property type="entry name" value="POLYSACCHARIDE EXPORT PROTEIN GFCE-RELATED"/>
    <property type="match status" value="1"/>
</dbReference>
<dbReference type="AlphaFoldDB" id="A0A8F9TV61"/>
<evidence type="ECO:0000259" key="4">
    <source>
        <dbReference type="Pfam" id="PF10531"/>
    </source>
</evidence>
<dbReference type="PANTHER" id="PTHR33619:SF3">
    <property type="entry name" value="POLYSACCHARIDE EXPORT PROTEIN GFCE-RELATED"/>
    <property type="match status" value="1"/>
</dbReference>
<dbReference type="GO" id="GO:0015159">
    <property type="term" value="F:polysaccharide transmembrane transporter activity"/>
    <property type="evidence" value="ECO:0007669"/>
    <property type="project" value="InterPro"/>
</dbReference>
<keyword evidence="6" id="KW-1185">Reference proteome</keyword>
<name>A0A8F9TV61_9BACT</name>
<protein>
    <submittedName>
        <fullName evidence="5">Polysaccharide export protein</fullName>
    </submittedName>
</protein>
<accession>A0A8F9TV61</accession>
<dbReference type="EMBL" id="CP080507">
    <property type="protein sequence ID" value="QYM78576.1"/>
    <property type="molecule type" value="Genomic_DNA"/>
</dbReference>
<evidence type="ECO:0000259" key="3">
    <source>
        <dbReference type="Pfam" id="PF02563"/>
    </source>
</evidence>
<dbReference type="Proteomes" id="UP000825051">
    <property type="component" value="Chromosome"/>
</dbReference>
<feature type="domain" description="Polysaccharide export protein N-terminal" evidence="3">
    <location>
        <begin position="40"/>
        <end position="114"/>
    </location>
</feature>
<dbReference type="Pfam" id="PF10531">
    <property type="entry name" value="SLBB"/>
    <property type="match status" value="1"/>
</dbReference>
<sequence>MRFYHHLIALAAFSVGLLNLRAAPASAPATAAPAASETATSADYIVHASDLLRVQVFQEDDLTRDVRVSQDMTISLPLIGNVNVLGRTVRDIEENVRQLYDRDYLVNPQINVIVLDYGHRTVNVLGMVNSPGAIQFPQEKGLNLLDAISLAGGFTRLADRKHVKLTRARPDGRVENFTINADDLIQGATSDQWVLTKDDTVFVPERIL</sequence>
<proteinExistence type="predicted"/>
<evidence type="ECO:0000313" key="6">
    <source>
        <dbReference type="Proteomes" id="UP000825051"/>
    </source>
</evidence>
<organism evidence="5 6">
    <name type="scientific">Horticoccus luteus</name>
    <dbReference type="NCBI Taxonomy" id="2862869"/>
    <lineage>
        <taxon>Bacteria</taxon>
        <taxon>Pseudomonadati</taxon>
        <taxon>Verrucomicrobiota</taxon>
        <taxon>Opitutia</taxon>
        <taxon>Opitutales</taxon>
        <taxon>Opitutaceae</taxon>
        <taxon>Horticoccus</taxon>
    </lineage>
</organism>
<feature type="chain" id="PRO_5034364948" evidence="2">
    <location>
        <begin position="32"/>
        <end position="208"/>
    </location>
</feature>
<keyword evidence="1 2" id="KW-0732">Signal</keyword>
<dbReference type="InterPro" id="IPR003715">
    <property type="entry name" value="Poly_export_N"/>
</dbReference>
<evidence type="ECO:0000256" key="1">
    <source>
        <dbReference type="ARBA" id="ARBA00022729"/>
    </source>
</evidence>